<dbReference type="STRING" id="328396.RU93_GL001511"/>
<dbReference type="InterPro" id="IPR012674">
    <property type="entry name" value="Calycin"/>
</dbReference>
<dbReference type="Proteomes" id="UP000182149">
    <property type="component" value="Unassembled WGS sequence"/>
</dbReference>
<name>A0A1L8QVK4_9ENTE</name>
<dbReference type="OrthoDB" id="2151645at2"/>
<sequence length="145" mass="16950">MSLKNGMNVNIFLKTKVIQGEAIEEFLFELVGQVVRVGHHLYIRYQEPQEDGVTFVPVTVKISPDESVQLTRVTDSRLRFKFQYQEMTDTKYPTPYGSMFFQVYTKDLHVSLTDYPTAGKIRVQYDLLMANERIGEYELYLEFTS</sequence>
<dbReference type="SUPFAM" id="SSF50814">
    <property type="entry name" value="Lipocalins"/>
    <property type="match status" value="1"/>
</dbReference>
<dbReference type="EMBL" id="JXKD01000003">
    <property type="protein sequence ID" value="OJG11516.1"/>
    <property type="molecule type" value="Genomic_DNA"/>
</dbReference>
<gene>
    <name evidence="1" type="ORF">RU93_GL001511</name>
</gene>
<protein>
    <recommendedName>
        <fullName evidence="3">DUF1934 domain-containing protein</fullName>
    </recommendedName>
</protein>
<comment type="caution">
    <text evidence="1">The sequence shown here is derived from an EMBL/GenBank/DDBJ whole genome shotgun (WGS) entry which is preliminary data.</text>
</comment>
<evidence type="ECO:0000313" key="2">
    <source>
        <dbReference type="Proteomes" id="UP000182149"/>
    </source>
</evidence>
<dbReference type="RefSeq" id="WP_071874254.1">
    <property type="nucleotide sequence ID" value="NZ_JBHSHF010000014.1"/>
</dbReference>
<evidence type="ECO:0000313" key="1">
    <source>
        <dbReference type="EMBL" id="OJG11516.1"/>
    </source>
</evidence>
<proteinExistence type="predicted"/>
<keyword evidence="2" id="KW-1185">Reference proteome</keyword>
<organism evidence="1 2">
    <name type="scientific">Enterococcus aquimarinus</name>
    <dbReference type="NCBI Taxonomy" id="328396"/>
    <lineage>
        <taxon>Bacteria</taxon>
        <taxon>Bacillati</taxon>
        <taxon>Bacillota</taxon>
        <taxon>Bacilli</taxon>
        <taxon>Lactobacillales</taxon>
        <taxon>Enterococcaceae</taxon>
        <taxon>Enterococcus</taxon>
    </lineage>
</organism>
<dbReference type="AlphaFoldDB" id="A0A1L8QVK4"/>
<dbReference type="Gene3D" id="2.40.128.20">
    <property type="match status" value="1"/>
</dbReference>
<dbReference type="InterPro" id="IPR015231">
    <property type="entry name" value="DUF1934"/>
</dbReference>
<evidence type="ECO:0008006" key="3">
    <source>
        <dbReference type="Google" id="ProtNLM"/>
    </source>
</evidence>
<dbReference type="Pfam" id="PF09148">
    <property type="entry name" value="DUF1934"/>
    <property type="match status" value="1"/>
</dbReference>
<reference evidence="1 2" key="1">
    <citation type="submission" date="2014-12" db="EMBL/GenBank/DDBJ databases">
        <title>Draft genome sequences of 29 type strains of Enterococci.</title>
        <authorList>
            <person name="Zhong Z."/>
            <person name="Sun Z."/>
            <person name="Liu W."/>
            <person name="Zhang W."/>
            <person name="Zhang H."/>
        </authorList>
    </citation>
    <scope>NUCLEOTIDE SEQUENCE [LARGE SCALE GENOMIC DNA]</scope>
    <source>
        <strain evidence="1 2">DSM 17690</strain>
    </source>
</reference>
<accession>A0A1L8QVK4</accession>